<proteinExistence type="predicted"/>
<name>A0A284QS88_ARMOS</name>
<reference evidence="2" key="1">
    <citation type="journal article" date="2017" name="Nat. Ecol. Evol.">
        <title>Genome expansion and lineage-specific genetic innovations in the forest pathogenic fungi Armillaria.</title>
        <authorList>
            <person name="Sipos G."/>
            <person name="Prasanna A.N."/>
            <person name="Walter M.C."/>
            <person name="O'Connor E."/>
            <person name="Balint B."/>
            <person name="Krizsan K."/>
            <person name="Kiss B."/>
            <person name="Hess J."/>
            <person name="Varga T."/>
            <person name="Slot J."/>
            <person name="Riley R."/>
            <person name="Boka B."/>
            <person name="Rigling D."/>
            <person name="Barry K."/>
            <person name="Lee J."/>
            <person name="Mihaltcheva S."/>
            <person name="LaButti K."/>
            <person name="Lipzen A."/>
            <person name="Waldron R."/>
            <person name="Moloney N.M."/>
            <person name="Sperisen C."/>
            <person name="Kredics L."/>
            <person name="Vagvoelgyi C."/>
            <person name="Patrignani A."/>
            <person name="Fitzpatrick D."/>
            <person name="Nagy I."/>
            <person name="Doyle S."/>
            <person name="Anderson J.B."/>
            <person name="Grigoriev I.V."/>
            <person name="Gueldener U."/>
            <person name="Muensterkoetter M."/>
            <person name="Nagy L.G."/>
        </authorList>
    </citation>
    <scope>NUCLEOTIDE SEQUENCE [LARGE SCALE GENOMIC DNA]</scope>
    <source>
        <strain evidence="2">C18/9</strain>
    </source>
</reference>
<protein>
    <submittedName>
        <fullName evidence="1">Uncharacterized protein</fullName>
    </submittedName>
</protein>
<dbReference type="AlphaFoldDB" id="A0A284QS88"/>
<dbReference type="Proteomes" id="UP000219338">
    <property type="component" value="Unassembled WGS sequence"/>
</dbReference>
<dbReference type="OrthoDB" id="2915282at2759"/>
<evidence type="ECO:0000313" key="1">
    <source>
        <dbReference type="EMBL" id="SJK99339.1"/>
    </source>
</evidence>
<gene>
    <name evidence="1" type="ORF">ARMOST_02632</name>
</gene>
<dbReference type="OMA" id="SAGAFHI"/>
<dbReference type="EMBL" id="FUEG01000002">
    <property type="protein sequence ID" value="SJK99339.1"/>
    <property type="molecule type" value="Genomic_DNA"/>
</dbReference>
<sequence length="178" mass="19398">MAILVCQDSPGRIVKEGPWTFDPETGRCVRDETYLYVRPDPDDTIVVYSTGPPLDASAPDIQGSDQYMRKLHADTKPCTCREGCYLRWSGVGGCGCANNGGAWSVLCRCGAATACARSLPHRMLARSTRRARVSADAFHIVSVLDDRVLARLLQSGVRIHVAAEVADNLTGRRMILGF</sequence>
<organism evidence="1 2">
    <name type="scientific">Armillaria ostoyae</name>
    <name type="common">Armillaria root rot fungus</name>
    <dbReference type="NCBI Taxonomy" id="47428"/>
    <lineage>
        <taxon>Eukaryota</taxon>
        <taxon>Fungi</taxon>
        <taxon>Dikarya</taxon>
        <taxon>Basidiomycota</taxon>
        <taxon>Agaricomycotina</taxon>
        <taxon>Agaricomycetes</taxon>
        <taxon>Agaricomycetidae</taxon>
        <taxon>Agaricales</taxon>
        <taxon>Marasmiineae</taxon>
        <taxon>Physalacriaceae</taxon>
        <taxon>Armillaria</taxon>
    </lineage>
</organism>
<keyword evidence="2" id="KW-1185">Reference proteome</keyword>
<evidence type="ECO:0000313" key="2">
    <source>
        <dbReference type="Proteomes" id="UP000219338"/>
    </source>
</evidence>
<accession>A0A284QS88</accession>